<dbReference type="EMBL" id="VLPL01000003">
    <property type="protein sequence ID" value="TSJ45653.1"/>
    <property type="molecule type" value="Genomic_DNA"/>
</dbReference>
<keyword evidence="1" id="KW-0732">Signal</keyword>
<dbReference type="AlphaFoldDB" id="A0A556N0P1"/>
<evidence type="ECO:0000313" key="2">
    <source>
        <dbReference type="EMBL" id="TSJ45653.1"/>
    </source>
</evidence>
<name>A0A556N0P1_9FLAO</name>
<evidence type="ECO:0000313" key="3">
    <source>
        <dbReference type="Proteomes" id="UP000316008"/>
    </source>
</evidence>
<feature type="chain" id="PRO_5022115382" evidence="1">
    <location>
        <begin position="23"/>
        <end position="158"/>
    </location>
</feature>
<dbReference type="Proteomes" id="UP000316008">
    <property type="component" value="Unassembled WGS sequence"/>
</dbReference>
<sequence length="158" mass="17970">MGWRSLFLVIISCLASWSFVLSQDLSALTVYDEQGKRHQIHSVIKDSESFVVVKDAFCIGCAEYLVKCSMGKKVLVIVERFSLLSISNFQPIQNARLFFVSKSELTPDEFGTVGMAIIRNGSFHVIKEKEINQLSRNYQEGIKSMRKIVRTHFKSKVS</sequence>
<dbReference type="RefSeq" id="WP_144332609.1">
    <property type="nucleotide sequence ID" value="NZ_VLPL01000003.1"/>
</dbReference>
<comment type="caution">
    <text evidence="2">The sequence shown here is derived from an EMBL/GenBank/DDBJ whole genome shotgun (WGS) entry which is preliminary data.</text>
</comment>
<evidence type="ECO:0000256" key="1">
    <source>
        <dbReference type="SAM" id="SignalP"/>
    </source>
</evidence>
<accession>A0A556N0P1</accession>
<feature type="signal peptide" evidence="1">
    <location>
        <begin position="1"/>
        <end position="22"/>
    </location>
</feature>
<reference evidence="2 3" key="1">
    <citation type="submission" date="2019-07" db="EMBL/GenBank/DDBJ databases">
        <authorList>
            <person name="Huq M.A."/>
        </authorList>
    </citation>
    <scope>NUCLEOTIDE SEQUENCE [LARGE SCALE GENOMIC DNA]</scope>
    <source>
        <strain evidence="2 3">MAH-3</strain>
    </source>
</reference>
<proteinExistence type="predicted"/>
<protein>
    <submittedName>
        <fullName evidence="2">Uncharacterized protein</fullName>
    </submittedName>
</protein>
<keyword evidence="3" id="KW-1185">Reference proteome</keyword>
<gene>
    <name evidence="2" type="ORF">FO442_07820</name>
</gene>
<organism evidence="2 3">
    <name type="scientific">Fluviicola chungangensis</name>
    <dbReference type="NCBI Taxonomy" id="2597671"/>
    <lineage>
        <taxon>Bacteria</taxon>
        <taxon>Pseudomonadati</taxon>
        <taxon>Bacteroidota</taxon>
        <taxon>Flavobacteriia</taxon>
        <taxon>Flavobacteriales</taxon>
        <taxon>Crocinitomicaceae</taxon>
        <taxon>Fluviicola</taxon>
    </lineage>
</organism>